<dbReference type="EMBL" id="CM042023">
    <property type="protein sequence ID" value="KAI3814400.1"/>
    <property type="molecule type" value="Genomic_DNA"/>
</dbReference>
<dbReference type="Proteomes" id="UP001056120">
    <property type="component" value="Linkage Group LG06"/>
</dbReference>
<comment type="caution">
    <text evidence="1">The sequence shown here is derived from an EMBL/GenBank/DDBJ whole genome shotgun (WGS) entry which is preliminary data.</text>
</comment>
<keyword evidence="2" id="KW-1185">Reference proteome</keyword>
<gene>
    <name evidence="1" type="ORF">L1987_19155</name>
</gene>
<reference evidence="1 2" key="2">
    <citation type="journal article" date="2022" name="Mol. Ecol. Resour.">
        <title>The genomes of chicory, endive, great burdock and yacon provide insights into Asteraceae paleo-polyploidization history and plant inulin production.</title>
        <authorList>
            <person name="Fan W."/>
            <person name="Wang S."/>
            <person name="Wang H."/>
            <person name="Wang A."/>
            <person name="Jiang F."/>
            <person name="Liu H."/>
            <person name="Zhao H."/>
            <person name="Xu D."/>
            <person name="Zhang Y."/>
        </authorList>
    </citation>
    <scope>NUCLEOTIDE SEQUENCE [LARGE SCALE GENOMIC DNA]</scope>
    <source>
        <strain evidence="2">cv. Yunnan</strain>
        <tissue evidence="1">Leaves</tissue>
    </source>
</reference>
<sequence length="130" mass="14398">MESVDLGKGIQLLSGFVSNGIRCDPRGSICLTVVVRTYLDSTSHCILVSIVDKMFKTGTIKRLGEKVSKIVICVNFYKFNQVLFSTVSNEMVANFNMLSFRMFHRVVCDGHGGIVVNEQWSSSVVQAIIS</sequence>
<organism evidence="1 2">
    <name type="scientific">Smallanthus sonchifolius</name>
    <dbReference type="NCBI Taxonomy" id="185202"/>
    <lineage>
        <taxon>Eukaryota</taxon>
        <taxon>Viridiplantae</taxon>
        <taxon>Streptophyta</taxon>
        <taxon>Embryophyta</taxon>
        <taxon>Tracheophyta</taxon>
        <taxon>Spermatophyta</taxon>
        <taxon>Magnoliopsida</taxon>
        <taxon>eudicotyledons</taxon>
        <taxon>Gunneridae</taxon>
        <taxon>Pentapetalae</taxon>
        <taxon>asterids</taxon>
        <taxon>campanulids</taxon>
        <taxon>Asterales</taxon>
        <taxon>Asteraceae</taxon>
        <taxon>Asteroideae</taxon>
        <taxon>Heliantheae alliance</taxon>
        <taxon>Millerieae</taxon>
        <taxon>Smallanthus</taxon>
    </lineage>
</organism>
<proteinExistence type="predicted"/>
<name>A0ACB9J4A0_9ASTR</name>
<evidence type="ECO:0000313" key="2">
    <source>
        <dbReference type="Proteomes" id="UP001056120"/>
    </source>
</evidence>
<evidence type="ECO:0000313" key="1">
    <source>
        <dbReference type="EMBL" id="KAI3814400.1"/>
    </source>
</evidence>
<protein>
    <submittedName>
        <fullName evidence="1">Uncharacterized protein</fullName>
    </submittedName>
</protein>
<reference evidence="2" key="1">
    <citation type="journal article" date="2022" name="Mol. Ecol. Resour.">
        <title>The genomes of chicory, endive, great burdock and yacon provide insights into Asteraceae palaeo-polyploidization history and plant inulin production.</title>
        <authorList>
            <person name="Fan W."/>
            <person name="Wang S."/>
            <person name="Wang H."/>
            <person name="Wang A."/>
            <person name="Jiang F."/>
            <person name="Liu H."/>
            <person name="Zhao H."/>
            <person name="Xu D."/>
            <person name="Zhang Y."/>
        </authorList>
    </citation>
    <scope>NUCLEOTIDE SEQUENCE [LARGE SCALE GENOMIC DNA]</scope>
    <source>
        <strain evidence="2">cv. Yunnan</strain>
    </source>
</reference>
<accession>A0ACB9J4A0</accession>